<proteinExistence type="predicted"/>
<protein>
    <submittedName>
        <fullName evidence="1">Uncharacterized protein</fullName>
    </submittedName>
</protein>
<accession>A0A1E3XAZ0</accession>
<dbReference type="EMBL" id="MAYW01000049">
    <property type="protein sequence ID" value="ODS32763.1"/>
    <property type="molecule type" value="Genomic_DNA"/>
</dbReference>
<dbReference type="AlphaFoldDB" id="A0A1E3XAZ0"/>
<name>A0A1E3XAZ0_9BACT</name>
<organism evidence="1 2">
    <name type="scientific">Candidatus Scalindua rubra</name>
    <dbReference type="NCBI Taxonomy" id="1872076"/>
    <lineage>
        <taxon>Bacteria</taxon>
        <taxon>Pseudomonadati</taxon>
        <taxon>Planctomycetota</taxon>
        <taxon>Candidatus Brocadiia</taxon>
        <taxon>Candidatus Brocadiales</taxon>
        <taxon>Candidatus Scalinduaceae</taxon>
        <taxon>Candidatus Scalindua</taxon>
    </lineage>
</organism>
<reference evidence="1 2" key="1">
    <citation type="submission" date="2016-07" db="EMBL/GenBank/DDBJ databases">
        <title>Draft genome of Scalindua rubra, obtained from a brine-seawater interface in the Red Sea, sheds light on salt adaptation in anammox bacteria.</title>
        <authorList>
            <person name="Speth D.R."/>
            <person name="Lagkouvardos I."/>
            <person name="Wang Y."/>
            <person name="Qian P.-Y."/>
            <person name="Dutilh B.E."/>
            <person name="Jetten M.S."/>
        </authorList>
    </citation>
    <scope>NUCLEOTIDE SEQUENCE [LARGE SCALE GENOMIC DNA]</scope>
    <source>
        <strain evidence="1">BSI-1</strain>
    </source>
</reference>
<evidence type="ECO:0000313" key="2">
    <source>
        <dbReference type="Proteomes" id="UP000094056"/>
    </source>
</evidence>
<gene>
    <name evidence="1" type="ORF">SCARUB_02083</name>
</gene>
<sequence length="57" mass="6903">MFNNSKNSVYERIELGFITMKLPVIDDESYRIFDTMEEFHKWVNENIPNWLGCFVLK</sequence>
<dbReference type="Proteomes" id="UP000094056">
    <property type="component" value="Unassembled WGS sequence"/>
</dbReference>
<comment type="caution">
    <text evidence="1">The sequence shown here is derived from an EMBL/GenBank/DDBJ whole genome shotgun (WGS) entry which is preliminary data.</text>
</comment>
<evidence type="ECO:0000313" key="1">
    <source>
        <dbReference type="EMBL" id="ODS32763.1"/>
    </source>
</evidence>